<dbReference type="NCBIfam" id="TIGR01484">
    <property type="entry name" value="HAD-SF-IIB"/>
    <property type="match status" value="1"/>
</dbReference>
<dbReference type="InterPro" id="IPR023214">
    <property type="entry name" value="HAD_sf"/>
</dbReference>
<gene>
    <name evidence="1" type="ORF">M5K25_024587</name>
</gene>
<dbReference type="Pfam" id="PF08282">
    <property type="entry name" value="Hydrolase_3"/>
    <property type="match status" value="1"/>
</dbReference>
<evidence type="ECO:0000313" key="1">
    <source>
        <dbReference type="EMBL" id="KAL0906122.1"/>
    </source>
</evidence>
<proteinExistence type="predicted"/>
<dbReference type="InterPro" id="IPR006379">
    <property type="entry name" value="HAD-SF_hydro_IIB"/>
</dbReference>
<dbReference type="InterPro" id="IPR002036">
    <property type="entry name" value="YbeY"/>
</dbReference>
<dbReference type="PANTHER" id="PTHR46986:SF1">
    <property type="entry name" value="ENDORIBONUCLEASE YBEY, CHLOROPLASTIC"/>
    <property type="match status" value="1"/>
</dbReference>
<comment type="caution">
    <text evidence="1">The sequence shown here is derived from an EMBL/GenBank/DDBJ whole genome shotgun (WGS) entry which is preliminary data.</text>
</comment>
<dbReference type="AlphaFoldDB" id="A0ABD0U2M3"/>
<name>A0ABD0U2M3_DENTH</name>
<dbReference type="PANTHER" id="PTHR46986">
    <property type="entry name" value="ENDORIBONUCLEASE YBEY, CHLOROPLASTIC"/>
    <property type="match status" value="1"/>
</dbReference>
<dbReference type="Gene3D" id="3.40.50.1000">
    <property type="entry name" value="HAD superfamily/HAD-like"/>
    <property type="match status" value="1"/>
</dbReference>
<sequence>MVTPVWCTTCNAGDAYTVPWGTIRRKRNYSAQLSLTGRLQLACLPFVLVARSLALIFSSYSQPAKLLFLDTAEGISSTLRPYWSAATRGQATVVQAVPDMLEIIPLGASKGNGVKLLLDHLGVSEKEVLAIGDGENDVEMLKLASLGIALANGSDKAKAVADVIGLTNDEDGVAEAIYKYVL</sequence>
<protein>
    <submittedName>
        <fullName evidence="1">Uncharacterized protein</fullName>
    </submittedName>
</protein>
<reference evidence="1 2" key="1">
    <citation type="journal article" date="2024" name="Plant Biotechnol. J.">
        <title>Dendrobium thyrsiflorum genome and its molecular insights into genes involved in important horticultural traits.</title>
        <authorList>
            <person name="Chen B."/>
            <person name="Wang J.Y."/>
            <person name="Zheng P.J."/>
            <person name="Li K.L."/>
            <person name="Liang Y.M."/>
            <person name="Chen X.F."/>
            <person name="Zhang C."/>
            <person name="Zhao X."/>
            <person name="He X."/>
            <person name="Zhang G.Q."/>
            <person name="Liu Z.J."/>
            <person name="Xu Q."/>
        </authorList>
    </citation>
    <scope>NUCLEOTIDE SEQUENCE [LARGE SCALE GENOMIC DNA]</scope>
    <source>
        <strain evidence="1">GZMU011</strain>
    </source>
</reference>
<dbReference type="Gene3D" id="3.30.1240.10">
    <property type="match status" value="1"/>
</dbReference>
<dbReference type="SUPFAM" id="SSF56784">
    <property type="entry name" value="HAD-like"/>
    <property type="match status" value="1"/>
</dbReference>
<dbReference type="InterPro" id="IPR036412">
    <property type="entry name" value="HAD-like_sf"/>
</dbReference>
<dbReference type="PRINTS" id="PR00119">
    <property type="entry name" value="CATATPASE"/>
</dbReference>
<dbReference type="Proteomes" id="UP001552299">
    <property type="component" value="Unassembled WGS sequence"/>
</dbReference>
<dbReference type="EMBL" id="JANQDX010000018">
    <property type="protein sequence ID" value="KAL0906122.1"/>
    <property type="molecule type" value="Genomic_DNA"/>
</dbReference>
<keyword evidence="2" id="KW-1185">Reference proteome</keyword>
<evidence type="ECO:0000313" key="2">
    <source>
        <dbReference type="Proteomes" id="UP001552299"/>
    </source>
</evidence>
<organism evidence="1 2">
    <name type="scientific">Dendrobium thyrsiflorum</name>
    <name type="common">Pinecone-like raceme dendrobium</name>
    <name type="synonym">Orchid</name>
    <dbReference type="NCBI Taxonomy" id="117978"/>
    <lineage>
        <taxon>Eukaryota</taxon>
        <taxon>Viridiplantae</taxon>
        <taxon>Streptophyta</taxon>
        <taxon>Embryophyta</taxon>
        <taxon>Tracheophyta</taxon>
        <taxon>Spermatophyta</taxon>
        <taxon>Magnoliopsida</taxon>
        <taxon>Liliopsida</taxon>
        <taxon>Asparagales</taxon>
        <taxon>Orchidaceae</taxon>
        <taxon>Epidendroideae</taxon>
        <taxon>Malaxideae</taxon>
        <taxon>Dendrobiinae</taxon>
        <taxon>Dendrobium</taxon>
    </lineage>
</organism>
<accession>A0ABD0U2M3</accession>
<dbReference type="PROSITE" id="PS01229">
    <property type="entry name" value="COF_2"/>
    <property type="match status" value="1"/>
</dbReference>